<feature type="chain" id="PRO_5009188939" description="Secreted protein" evidence="1">
    <location>
        <begin position="18"/>
        <end position="99"/>
    </location>
</feature>
<evidence type="ECO:0000313" key="3">
    <source>
        <dbReference type="Proteomes" id="UP000095767"/>
    </source>
</evidence>
<protein>
    <recommendedName>
        <fullName evidence="4">Secreted protein</fullName>
    </recommendedName>
</protein>
<feature type="signal peptide" evidence="1">
    <location>
        <begin position="1"/>
        <end position="17"/>
    </location>
</feature>
<keyword evidence="3" id="KW-1185">Reference proteome</keyword>
<reference evidence="2 3" key="1">
    <citation type="submission" date="2016-09" db="EMBL/GenBank/DDBJ databases">
        <title>The draft genome of Dichanthelium oligosanthes: A C3 panicoid grass species.</title>
        <authorList>
            <person name="Studer A.J."/>
            <person name="Schnable J.C."/>
            <person name="Brutnell T.P."/>
        </authorList>
    </citation>
    <scope>NUCLEOTIDE SEQUENCE [LARGE SCALE GENOMIC DNA]</scope>
    <source>
        <strain evidence="3">cv. Kellogg 1175</strain>
        <tissue evidence="2">Leaf</tissue>
    </source>
</reference>
<proteinExistence type="predicted"/>
<dbReference type="EMBL" id="LWDX02020399">
    <property type="protein sequence ID" value="OEL32785.1"/>
    <property type="molecule type" value="Genomic_DNA"/>
</dbReference>
<accession>A0A1E5W669</accession>
<keyword evidence="1" id="KW-0732">Signal</keyword>
<name>A0A1E5W669_9POAL</name>
<comment type="caution">
    <text evidence="2">The sequence shown here is derived from an EMBL/GenBank/DDBJ whole genome shotgun (WGS) entry which is preliminary data.</text>
</comment>
<organism evidence="2 3">
    <name type="scientific">Dichanthelium oligosanthes</name>
    <dbReference type="NCBI Taxonomy" id="888268"/>
    <lineage>
        <taxon>Eukaryota</taxon>
        <taxon>Viridiplantae</taxon>
        <taxon>Streptophyta</taxon>
        <taxon>Embryophyta</taxon>
        <taxon>Tracheophyta</taxon>
        <taxon>Spermatophyta</taxon>
        <taxon>Magnoliopsida</taxon>
        <taxon>Liliopsida</taxon>
        <taxon>Poales</taxon>
        <taxon>Poaceae</taxon>
        <taxon>PACMAD clade</taxon>
        <taxon>Panicoideae</taxon>
        <taxon>Panicodae</taxon>
        <taxon>Paniceae</taxon>
        <taxon>Dichantheliinae</taxon>
        <taxon>Dichanthelium</taxon>
    </lineage>
</organism>
<evidence type="ECO:0008006" key="4">
    <source>
        <dbReference type="Google" id="ProtNLM"/>
    </source>
</evidence>
<dbReference type="Proteomes" id="UP000095767">
    <property type="component" value="Unassembled WGS sequence"/>
</dbReference>
<evidence type="ECO:0000256" key="1">
    <source>
        <dbReference type="SAM" id="SignalP"/>
    </source>
</evidence>
<sequence>MVLGVVFIIFKSHQAWGEQDCHADKATIKLVCINTIKVKGDYIPPSYLCRHLVGTSDMARICRMLEPSDEVTLARLNLFSLHMIVARRCPSKANVEVNS</sequence>
<evidence type="ECO:0000313" key="2">
    <source>
        <dbReference type="EMBL" id="OEL32785.1"/>
    </source>
</evidence>
<dbReference type="AlphaFoldDB" id="A0A1E5W669"/>
<gene>
    <name evidence="2" type="ORF">BAE44_0006196</name>
</gene>
<dbReference type="OrthoDB" id="714652at2759"/>